<accession>A0ABW8EU05</accession>
<evidence type="ECO:0000313" key="1">
    <source>
        <dbReference type="EMBL" id="MFJ3044288.1"/>
    </source>
</evidence>
<name>A0ABW8EU05_9BURK</name>
<gene>
    <name evidence="1" type="ORF">ACIPEN_00530</name>
</gene>
<dbReference type="EMBL" id="JBIUZV010000001">
    <property type="protein sequence ID" value="MFJ3044288.1"/>
    <property type="molecule type" value="Genomic_DNA"/>
</dbReference>
<sequence length="303" mass="33135">MTCFITPDFVIVNLPLPVAVVCHDAGAANHVAAWIKADGIVGDVRPCMQGPALRIWESHFPGSSLLATPEEVLQGARSLLSGTGWASDLEHRARLLAHQAGIVSVAVVDHWVNYRGRFVRDGVEQLPDEVWVVDEYALAVADQTLAGCDVRIKEDVYSRRLLEDVAPPEQVQGNRLLYILEPARSDWGCGEPGEFQALDYFLEHLPALKLPSDTVLQLRPHPSDPAGKYERYLSSRGGHRVELDRGGLTEALAGARWVAGCESFALVLAMKAGRQVFCSLPPWAPPCRLPHAGIIHLKNLPAL</sequence>
<proteinExistence type="predicted"/>
<reference evidence="1 2" key="1">
    <citation type="submission" date="2024-10" db="EMBL/GenBank/DDBJ databases">
        <title>The Natural Products Discovery Center: Release of the First 8490 Sequenced Strains for Exploring Actinobacteria Biosynthetic Diversity.</title>
        <authorList>
            <person name="Kalkreuter E."/>
            <person name="Kautsar S.A."/>
            <person name="Yang D."/>
            <person name="Bader C.D."/>
            <person name="Teijaro C.N."/>
            <person name="Fluegel L."/>
            <person name="Davis C.M."/>
            <person name="Simpson J.R."/>
            <person name="Lauterbach L."/>
            <person name="Steele A.D."/>
            <person name="Gui C."/>
            <person name="Meng S."/>
            <person name="Li G."/>
            <person name="Viehrig K."/>
            <person name="Ye F."/>
            <person name="Su P."/>
            <person name="Kiefer A.F."/>
            <person name="Nichols A."/>
            <person name="Cepeda A.J."/>
            <person name="Yan W."/>
            <person name="Fan B."/>
            <person name="Jiang Y."/>
            <person name="Adhikari A."/>
            <person name="Zheng C.-J."/>
            <person name="Schuster L."/>
            <person name="Cowan T.M."/>
            <person name="Smanski M.J."/>
            <person name="Chevrette M.G."/>
            <person name="De Carvalho L.P.S."/>
            <person name="Shen B."/>
        </authorList>
    </citation>
    <scope>NUCLEOTIDE SEQUENCE [LARGE SCALE GENOMIC DNA]</scope>
    <source>
        <strain evidence="1 2">NPDC087045</strain>
    </source>
</reference>
<comment type="caution">
    <text evidence="1">The sequence shown here is derived from an EMBL/GenBank/DDBJ whole genome shotgun (WGS) entry which is preliminary data.</text>
</comment>
<keyword evidence="2" id="KW-1185">Reference proteome</keyword>
<protein>
    <recommendedName>
        <fullName evidence="3">Capsule polysaccharide biosynthesis protein</fullName>
    </recommendedName>
</protein>
<organism evidence="1 2">
    <name type="scientific">Herbaspirillum chlorophenolicum</name>
    <dbReference type="NCBI Taxonomy" id="211589"/>
    <lineage>
        <taxon>Bacteria</taxon>
        <taxon>Pseudomonadati</taxon>
        <taxon>Pseudomonadota</taxon>
        <taxon>Betaproteobacteria</taxon>
        <taxon>Burkholderiales</taxon>
        <taxon>Oxalobacteraceae</taxon>
        <taxon>Herbaspirillum</taxon>
    </lineage>
</organism>
<evidence type="ECO:0008006" key="3">
    <source>
        <dbReference type="Google" id="ProtNLM"/>
    </source>
</evidence>
<dbReference type="Proteomes" id="UP001617427">
    <property type="component" value="Unassembled WGS sequence"/>
</dbReference>
<dbReference type="RefSeq" id="WP_402697925.1">
    <property type="nucleotide sequence ID" value="NZ_JBIUZV010000001.1"/>
</dbReference>
<evidence type="ECO:0000313" key="2">
    <source>
        <dbReference type="Proteomes" id="UP001617427"/>
    </source>
</evidence>